<accession>A0A4U1CKD8</accession>
<dbReference type="RefSeq" id="WP_136835829.1">
    <property type="nucleotide sequence ID" value="NZ_SWBQ01000002.1"/>
</dbReference>
<name>A0A4U1CKD8_9SPHI</name>
<feature type="signal peptide" evidence="1">
    <location>
        <begin position="1"/>
        <end position="19"/>
    </location>
</feature>
<evidence type="ECO:0000313" key="2">
    <source>
        <dbReference type="EMBL" id="TKC07500.1"/>
    </source>
</evidence>
<evidence type="ECO:0000313" key="3">
    <source>
        <dbReference type="Proteomes" id="UP000307244"/>
    </source>
</evidence>
<protein>
    <submittedName>
        <fullName evidence="2">Uncharacterized protein</fullName>
    </submittedName>
</protein>
<keyword evidence="3" id="KW-1185">Reference proteome</keyword>
<reference evidence="2 3" key="1">
    <citation type="submission" date="2019-04" db="EMBL/GenBank/DDBJ databases">
        <title>Pedobacter sp. RP-3-15 sp. nov., isolated from Arctic soil.</title>
        <authorList>
            <person name="Dahal R.H."/>
            <person name="Kim D.-U."/>
        </authorList>
    </citation>
    <scope>NUCLEOTIDE SEQUENCE [LARGE SCALE GENOMIC DNA]</scope>
    <source>
        <strain evidence="2 3">RP-3-15</strain>
    </source>
</reference>
<dbReference type="Proteomes" id="UP000307244">
    <property type="component" value="Unassembled WGS sequence"/>
</dbReference>
<comment type="caution">
    <text evidence="2">The sequence shown here is derived from an EMBL/GenBank/DDBJ whole genome shotgun (WGS) entry which is preliminary data.</text>
</comment>
<evidence type="ECO:0000256" key="1">
    <source>
        <dbReference type="SAM" id="SignalP"/>
    </source>
</evidence>
<proteinExistence type="predicted"/>
<dbReference type="EMBL" id="SWBQ01000002">
    <property type="protein sequence ID" value="TKC07500.1"/>
    <property type="molecule type" value="Genomic_DNA"/>
</dbReference>
<sequence length="96" mass="9935">MKKVFFGLAVAAVALSASAFTNAVRLNQAYVTGATGTAPNRTFSYNQIEQDCEGDENPCKLISAGSSPFNFGTSGNIAESVVNGPNVDIDSEKGAL</sequence>
<feature type="chain" id="PRO_5020694558" evidence="1">
    <location>
        <begin position="20"/>
        <end position="96"/>
    </location>
</feature>
<gene>
    <name evidence="2" type="ORF">FA047_09650</name>
</gene>
<dbReference type="AlphaFoldDB" id="A0A4U1CKD8"/>
<keyword evidence="1" id="KW-0732">Signal</keyword>
<organism evidence="2 3">
    <name type="scientific">Pedobacter frigoris</name>
    <dbReference type="NCBI Taxonomy" id="2571272"/>
    <lineage>
        <taxon>Bacteria</taxon>
        <taxon>Pseudomonadati</taxon>
        <taxon>Bacteroidota</taxon>
        <taxon>Sphingobacteriia</taxon>
        <taxon>Sphingobacteriales</taxon>
        <taxon>Sphingobacteriaceae</taxon>
        <taxon>Pedobacter</taxon>
    </lineage>
</organism>